<organism evidence="2 3">
    <name type="scientific">Timema podura</name>
    <name type="common">Walking stick</name>
    <dbReference type="NCBI Taxonomy" id="61482"/>
    <lineage>
        <taxon>Eukaryota</taxon>
        <taxon>Metazoa</taxon>
        <taxon>Ecdysozoa</taxon>
        <taxon>Arthropoda</taxon>
        <taxon>Hexapoda</taxon>
        <taxon>Insecta</taxon>
        <taxon>Pterygota</taxon>
        <taxon>Neoptera</taxon>
        <taxon>Polyneoptera</taxon>
        <taxon>Phasmatodea</taxon>
        <taxon>Timematodea</taxon>
        <taxon>Timematoidea</taxon>
        <taxon>Timematidae</taxon>
        <taxon>Timema</taxon>
    </lineage>
</organism>
<evidence type="ECO:0000256" key="1">
    <source>
        <dbReference type="SAM" id="SignalP"/>
    </source>
</evidence>
<accession>A0ABN7NZG9</accession>
<name>A0ABN7NZG9_TIMPD</name>
<feature type="signal peptide" evidence="1">
    <location>
        <begin position="1"/>
        <end position="20"/>
    </location>
</feature>
<dbReference type="Proteomes" id="UP001153148">
    <property type="component" value="Unassembled WGS sequence"/>
</dbReference>
<evidence type="ECO:0000313" key="2">
    <source>
        <dbReference type="EMBL" id="CAG2061116.1"/>
    </source>
</evidence>
<dbReference type="EMBL" id="CAJPIN010014634">
    <property type="protein sequence ID" value="CAG2061116.1"/>
    <property type="molecule type" value="Genomic_DNA"/>
</dbReference>
<feature type="chain" id="PRO_5045351184" evidence="1">
    <location>
        <begin position="21"/>
        <end position="143"/>
    </location>
</feature>
<gene>
    <name evidence="2" type="ORF">TPAB3V08_LOCUS8071</name>
</gene>
<proteinExistence type="predicted"/>
<evidence type="ECO:0000313" key="3">
    <source>
        <dbReference type="Proteomes" id="UP001153148"/>
    </source>
</evidence>
<comment type="caution">
    <text evidence="2">The sequence shown here is derived from an EMBL/GenBank/DDBJ whole genome shotgun (WGS) entry which is preliminary data.</text>
</comment>
<reference evidence="2" key="1">
    <citation type="submission" date="2021-03" db="EMBL/GenBank/DDBJ databases">
        <authorList>
            <person name="Tran Van P."/>
        </authorList>
    </citation>
    <scope>NUCLEOTIDE SEQUENCE</scope>
</reference>
<protein>
    <submittedName>
        <fullName evidence="2">Uncharacterized protein</fullName>
    </submittedName>
</protein>
<sequence length="143" mass="16201">MVPPLLFVEYWILLLKVLSSRNNVLNCYKSDVLTHQDLPRAALSPDIKRNTAAFTLADPTFDTPAPIEIFLGADLFAQIMTGEQYILGKDLPIAFGTDFWCRSYGSHFLLYTHRPKVPPPKECRPPPPCYAAAFIFVTLERNE</sequence>
<keyword evidence="1" id="KW-0732">Signal</keyword>
<keyword evidence="3" id="KW-1185">Reference proteome</keyword>